<proteinExistence type="predicted"/>
<name>A0A669PUQ6_PHACC</name>
<organism evidence="2 3">
    <name type="scientific">Phasianus colchicus</name>
    <name type="common">Common pheasant</name>
    <dbReference type="NCBI Taxonomy" id="9054"/>
    <lineage>
        <taxon>Eukaryota</taxon>
        <taxon>Metazoa</taxon>
        <taxon>Chordata</taxon>
        <taxon>Craniata</taxon>
        <taxon>Vertebrata</taxon>
        <taxon>Euteleostomi</taxon>
        <taxon>Archelosauria</taxon>
        <taxon>Archosauria</taxon>
        <taxon>Dinosauria</taxon>
        <taxon>Saurischia</taxon>
        <taxon>Theropoda</taxon>
        <taxon>Coelurosauria</taxon>
        <taxon>Aves</taxon>
        <taxon>Neognathae</taxon>
        <taxon>Galloanserae</taxon>
        <taxon>Galliformes</taxon>
        <taxon>Phasianidae</taxon>
        <taxon>Phasianinae</taxon>
        <taxon>Phasianus</taxon>
    </lineage>
</organism>
<protein>
    <recommendedName>
        <fullName evidence="4">Interleukin-like protein</fullName>
    </recommendedName>
</protein>
<keyword evidence="3" id="KW-1185">Reference proteome</keyword>
<evidence type="ECO:0008006" key="4">
    <source>
        <dbReference type="Google" id="ProtNLM"/>
    </source>
</evidence>
<feature type="signal peptide" evidence="1">
    <location>
        <begin position="1"/>
        <end position="17"/>
    </location>
</feature>
<reference evidence="2" key="2">
    <citation type="submission" date="2025-09" db="UniProtKB">
        <authorList>
            <consortium name="Ensembl"/>
        </authorList>
    </citation>
    <scope>IDENTIFICATION</scope>
</reference>
<feature type="chain" id="PRO_5025639379" description="Interleukin-like protein" evidence="1">
    <location>
        <begin position="18"/>
        <end position="169"/>
    </location>
</feature>
<dbReference type="AlphaFoldDB" id="A0A669PUQ6"/>
<evidence type="ECO:0000256" key="1">
    <source>
        <dbReference type="SAM" id="SignalP"/>
    </source>
</evidence>
<accession>A0A669PUQ6</accession>
<dbReference type="OMA" id="IFIHELK"/>
<keyword evidence="1" id="KW-0732">Signal</keyword>
<evidence type="ECO:0000313" key="2">
    <source>
        <dbReference type="Ensembl" id="ENSPCLP00000012442.1"/>
    </source>
</evidence>
<dbReference type="Proteomes" id="UP000472261">
    <property type="component" value="Unplaced"/>
</dbReference>
<evidence type="ECO:0000313" key="3">
    <source>
        <dbReference type="Proteomes" id="UP000472261"/>
    </source>
</evidence>
<sequence>MHPYVLLLLLCGWSASSHRLPPKEIPLLQSKTKSAIIDEMLCLLENENTHENEQLDTPTCITCTNCACNNTEEFIHQLNKLESPCMKIVKSDMRKLRDKCTIMKRNSTHGHSCNEIRADFPKFRSNLEEFLRWLSQTNNCRNIVRDKSDLDGSSDSSCPLLQKSCRERL</sequence>
<dbReference type="Ensembl" id="ENSPCLT00000016543.1">
    <property type="protein sequence ID" value="ENSPCLP00000012442.1"/>
    <property type="gene ID" value="ENSPCLG00000010231.1"/>
</dbReference>
<reference evidence="2" key="1">
    <citation type="submission" date="2025-08" db="UniProtKB">
        <authorList>
            <consortium name="Ensembl"/>
        </authorList>
    </citation>
    <scope>IDENTIFICATION</scope>
</reference>